<gene>
    <name evidence="1" type="ORF">8F11_46</name>
</gene>
<name>A0A2H4J7M7_9CAUD</name>
<dbReference type="EMBL" id="MF417871">
    <property type="protein sequence ID" value="ASN68081.1"/>
    <property type="molecule type" value="Genomic_DNA"/>
</dbReference>
<sequence>MNDYHHEIEELRHQLHRFMPAEYWRHDITIKDGLAYVTTTYLKPIEYIYIDLEVK</sequence>
<organism evidence="1">
    <name type="scientific">uncultured Caudovirales phage</name>
    <dbReference type="NCBI Taxonomy" id="2100421"/>
    <lineage>
        <taxon>Viruses</taxon>
        <taxon>Duplodnaviria</taxon>
        <taxon>Heunggongvirae</taxon>
        <taxon>Uroviricota</taxon>
        <taxon>Caudoviricetes</taxon>
        <taxon>Peduoviridae</taxon>
        <taxon>Maltschvirus</taxon>
        <taxon>Maltschvirus maltsch</taxon>
    </lineage>
</organism>
<accession>A0A2H4J7M7</accession>
<evidence type="ECO:0000313" key="1">
    <source>
        <dbReference type="EMBL" id="ASN68081.1"/>
    </source>
</evidence>
<protein>
    <submittedName>
        <fullName evidence="1">Uncharacterized protein</fullName>
    </submittedName>
</protein>
<reference evidence="1" key="1">
    <citation type="submission" date="2017-06" db="EMBL/GenBank/DDBJ databases">
        <title>Novel phages from South African skin metaviromes.</title>
        <authorList>
            <person name="van Zyl L.J."/>
            <person name="Abrahams Y."/>
            <person name="Stander E.A."/>
            <person name="Kirby B.M."/>
            <person name="Clavaud C."/>
            <person name="Farcet C."/>
            <person name="Breton L."/>
            <person name="Trindade M.I."/>
        </authorList>
    </citation>
    <scope>NUCLEOTIDE SEQUENCE</scope>
</reference>
<proteinExistence type="predicted"/>